<gene>
    <name evidence="4" type="ORF">GK108_17550</name>
</gene>
<dbReference type="Pfam" id="PF13374">
    <property type="entry name" value="TPR_10"/>
    <property type="match status" value="1"/>
</dbReference>
<dbReference type="InterPro" id="IPR019734">
    <property type="entry name" value="TPR_rpt"/>
</dbReference>
<evidence type="ECO:0000256" key="2">
    <source>
        <dbReference type="ARBA" id="ARBA00022803"/>
    </source>
</evidence>
<dbReference type="RefSeq" id="WP_163951344.1">
    <property type="nucleotide sequence ID" value="NZ_JAAFZH010000007.1"/>
</dbReference>
<keyword evidence="5" id="KW-1185">Reference proteome</keyword>
<protein>
    <submittedName>
        <fullName evidence="4">CHAT domain-containing protein</fullName>
    </submittedName>
</protein>
<dbReference type="InterPro" id="IPR011990">
    <property type="entry name" value="TPR-like_helical_dom_sf"/>
</dbReference>
<evidence type="ECO:0000313" key="5">
    <source>
        <dbReference type="Proteomes" id="UP000474175"/>
    </source>
</evidence>
<dbReference type="SUPFAM" id="SSF48452">
    <property type="entry name" value="TPR-like"/>
    <property type="match status" value="4"/>
</dbReference>
<dbReference type="AlphaFoldDB" id="A0A6L9LBB1"/>
<accession>A0A6L9LBB1</accession>
<evidence type="ECO:0000313" key="4">
    <source>
        <dbReference type="EMBL" id="NDU96692.1"/>
    </source>
</evidence>
<dbReference type="Gene3D" id="1.25.40.10">
    <property type="entry name" value="Tetratricopeptide repeat domain"/>
    <property type="match status" value="2"/>
</dbReference>
<keyword evidence="2" id="KW-0802">TPR repeat</keyword>
<dbReference type="Pfam" id="PF12770">
    <property type="entry name" value="CHAT"/>
    <property type="match status" value="1"/>
</dbReference>
<sequence length="966" mass="108561">MPTLAYFRFFTLIILFLLTIDTHAQNWKQQIDHIDSLYSSGQTKQAYELSKLSQLQAEREYGTTHTNYGVNLCFTGQLLQELGDLTQAEPLIKQGIQVIKQSSKPDGEDYSYAITVIGRLYGAMNKITESLFYLNEALQVRRRLYGIESNEYAEILGVLSLTHSSMGQYEQAIAEMQQVLSIRSKLYGQQHPLYGESASTLGSMYIDLDDYVKAEPLLEDALRIRGAAFGTDNINYWFTANNLAALKSRMGDYAKAISIEQDLLNRMKVEHQQTAVYLSTLNLLAGDYFHIKQYQKSDSVYAVAQTLVEKVVGKNHLRYSENLEGQTLLHEQLGELEEAERLCREAVDVCQRSIGIQNDPYLSKANRLARIYVRQGQYIKADSIYAALIPLSDQVIGHYSVSSAKIRSDQLASYHAQQRADKAVPMLIEASLLNEATLKQQMPYWTSIQQERYLLKHMPAYWSNLSAAVDVQKAKDVSAIIYQQSLFFKNLLLTQQTNSLSAILSANNPAWLTTYRTVQDIKSTLATQYTLPISQRKNLDSLETRAETLEKELARQSAPFRQAQKDLQVRWEDIRNALKPTEAAVEFVSFPYHNGHQQTDTIRYLALVVRPGDTSPQLVPLLADEMPLRQLLARRKGATLYATRGSEIDNEQLSQGDSLYRLIWQPIEHLLTNTKTVYVSPSGLLHQVAFAALPYPKKSGKTPQYLIDRYQLKQVSSTRQVATQATDFNYENIHSAQLYGGIQYDSAGTATSGSWAFLPGTQHEVEQISQFIGAKATLMTGSNATETSIKRASGQSPTVLHLATHGFSFPNPSVLSGDTSSINNRFQRIANPLFRTGLLMAGANPVWQGGQIPLGKDDGILTAYEVANLNLSSTKLVVLSACETALGDIQGSEGVFGLQRAFKMAGTQYLLMSLWPVSDQATSSLMTQFYRNWKKYKTVRQAFQQTQKQMRQKFPLTVWASFVLVE</sequence>
<dbReference type="PANTHER" id="PTHR45641">
    <property type="entry name" value="TETRATRICOPEPTIDE REPEAT PROTEIN (AFU_ORTHOLOGUE AFUA_6G03870)"/>
    <property type="match status" value="1"/>
</dbReference>
<feature type="domain" description="CHAT" evidence="3">
    <location>
        <begin position="657"/>
        <end position="965"/>
    </location>
</feature>
<dbReference type="InterPro" id="IPR024983">
    <property type="entry name" value="CHAT_dom"/>
</dbReference>
<evidence type="ECO:0000259" key="3">
    <source>
        <dbReference type="Pfam" id="PF12770"/>
    </source>
</evidence>
<dbReference type="PANTHER" id="PTHR45641:SF19">
    <property type="entry name" value="NEPHROCYSTIN-3"/>
    <property type="match status" value="1"/>
</dbReference>
<reference evidence="4 5" key="1">
    <citation type="submission" date="2020-02" db="EMBL/GenBank/DDBJ databases">
        <title>Draft genome sequence of two Spirosoma agri KCTC 52727 and Spirosoma terrae KCTC 52035.</title>
        <authorList>
            <person name="Rojas J."/>
            <person name="Ambika Manirajan B."/>
            <person name="Suarez C."/>
            <person name="Ratering S."/>
            <person name="Schnell S."/>
        </authorList>
    </citation>
    <scope>NUCLEOTIDE SEQUENCE [LARGE SCALE GENOMIC DNA]</scope>
    <source>
        <strain evidence="4 5">KCTC 52035</strain>
    </source>
</reference>
<evidence type="ECO:0000256" key="1">
    <source>
        <dbReference type="ARBA" id="ARBA00022737"/>
    </source>
</evidence>
<organism evidence="4 5">
    <name type="scientific">Spirosoma terrae</name>
    <dbReference type="NCBI Taxonomy" id="1968276"/>
    <lineage>
        <taxon>Bacteria</taxon>
        <taxon>Pseudomonadati</taxon>
        <taxon>Bacteroidota</taxon>
        <taxon>Cytophagia</taxon>
        <taxon>Cytophagales</taxon>
        <taxon>Cytophagaceae</taxon>
        <taxon>Spirosoma</taxon>
    </lineage>
</organism>
<dbReference type="EMBL" id="JAAFZH010000007">
    <property type="protein sequence ID" value="NDU96692.1"/>
    <property type="molecule type" value="Genomic_DNA"/>
</dbReference>
<keyword evidence="1" id="KW-0677">Repeat</keyword>
<name>A0A6L9LBB1_9BACT</name>
<dbReference type="Proteomes" id="UP000474175">
    <property type="component" value="Unassembled WGS sequence"/>
</dbReference>
<dbReference type="SMART" id="SM00028">
    <property type="entry name" value="TPR"/>
    <property type="match status" value="4"/>
</dbReference>
<dbReference type="Pfam" id="PF13424">
    <property type="entry name" value="TPR_12"/>
    <property type="match status" value="1"/>
</dbReference>
<comment type="caution">
    <text evidence="4">The sequence shown here is derived from an EMBL/GenBank/DDBJ whole genome shotgun (WGS) entry which is preliminary data.</text>
</comment>
<proteinExistence type="predicted"/>